<dbReference type="PANTHER" id="PTHR33490">
    <property type="entry name" value="BLR5614 PROTEIN-RELATED"/>
    <property type="match status" value="1"/>
</dbReference>
<dbReference type="InterPro" id="IPR013589">
    <property type="entry name" value="Bac_transglu_N"/>
</dbReference>
<sequence>MTMRLKVVHTTTFEYDGTANASYNQARLTPRTTPAQIVLHTRLDVSPAPWTHSYRDYFGTQVTTFEVFDPHTSLTVSATSTVQTNRPPAPGPQLSWADLASPDVVDMRTEYLLSSPMVAPPVDLAATARALAADAASPGEAARAMCSVVHDEVSYITGSTSVKSHAADAWDQRAGVCQDMAHLVIGGLRTMGIPARYVSGYLHPSSDPIIGEAVAGESHAWVEWWDDGWQAWDIANAVEPLDRHIVIAAGRDYTDVKPLSGIFTGGGTSDMTVDVQVTCLFNSALDV</sequence>
<dbReference type="Pfam" id="PF01841">
    <property type="entry name" value="Transglut_core"/>
    <property type="match status" value="1"/>
</dbReference>
<feature type="domain" description="Transglutaminase-like" evidence="1">
    <location>
        <begin position="169"/>
        <end position="236"/>
    </location>
</feature>
<organism evidence="2">
    <name type="scientific">metagenome</name>
    <dbReference type="NCBI Taxonomy" id="256318"/>
    <lineage>
        <taxon>unclassified sequences</taxon>
        <taxon>metagenomes</taxon>
    </lineage>
</organism>
<protein>
    <submittedName>
        <fullName evidence="2">Putative transglutaminase</fullName>
    </submittedName>
</protein>
<dbReference type="InterPro" id="IPR038765">
    <property type="entry name" value="Papain-like_cys_pep_sf"/>
</dbReference>
<dbReference type="Pfam" id="PF08379">
    <property type="entry name" value="Bact_transglu_N"/>
    <property type="match status" value="1"/>
</dbReference>
<evidence type="ECO:0000259" key="1">
    <source>
        <dbReference type="SMART" id="SM00460"/>
    </source>
</evidence>
<accession>A0A2P2BXS3</accession>
<name>A0A2P2BXS3_9ZZZZ</name>
<dbReference type="SMART" id="SM00460">
    <property type="entry name" value="TGc"/>
    <property type="match status" value="1"/>
</dbReference>
<gene>
    <name evidence="2" type="ORF">NOCA2190005</name>
</gene>
<dbReference type="EMBL" id="CZKA01000011">
    <property type="protein sequence ID" value="CUR54548.1"/>
    <property type="molecule type" value="Genomic_DNA"/>
</dbReference>
<dbReference type="Gene3D" id="3.10.620.30">
    <property type="match status" value="1"/>
</dbReference>
<proteinExistence type="predicted"/>
<dbReference type="SUPFAM" id="SSF54001">
    <property type="entry name" value="Cysteine proteinases"/>
    <property type="match status" value="1"/>
</dbReference>
<dbReference type="PANTHER" id="PTHR33490:SF6">
    <property type="entry name" value="SLL1049 PROTEIN"/>
    <property type="match status" value="1"/>
</dbReference>
<evidence type="ECO:0000313" key="2">
    <source>
        <dbReference type="EMBL" id="CUR54548.1"/>
    </source>
</evidence>
<dbReference type="InterPro" id="IPR002931">
    <property type="entry name" value="Transglutaminase-like"/>
</dbReference>
<reference evidence="2" key="1">
    <citation type="submission" date="2015-08" db="EMBL/GenBank/DDBJ databases">
        <authorList>
            <person name="Babu N.S."/>
            <person name="Beckwith C.J."/>
            <person name="Beseler K.G."/>
            <person name="Brison A."/>
            <person name="Carone J.V."/>
            <person name="Caskin T.P."/>
            <person name="Diamond M."/>
            <person name="Durham M.E."/>
            <person name="Foxe J.M."/>
            <person name="Go M."/>
            <person name="Henderson B.A."/>
            <person name="Jones I.B."/>
            <person name="McGettigan J.A."/>
            <person name="Micheletti S.J."/>
            <person name="Nasrallah M.E."/>
            <person name="Ortiz D."/>
            <person name="Piller C.R."/>
            <person name="Privatt S.R."/>
            <person name="Schneider S.L."/>
            <person name="Sharp S."/>
            <person name="Smith T.C."/>
            <person name="Stanton J.D."/>
            <person name="Ullery H.E."/>
            <person name="Wilson R.J."/>
            <person name="Serrano M.G."/>
            <person name="Buck G."/>
            <person name="Lee V."/>
            <person name="Wang Y."/>
            <person name="Carvalho R."/>
            <person name="Voegtly L."/>
            <person name="Shi R."/>
            <person name="Duckworth R."/>
            <person name="Johnson A."/>
            <person name="Loviza R."/>
            <person name="Walstead R."/>
            <person name="Shah Z."/>
            <person name="Kiflezghi M."/>
            <person name="Wade K."/>
            <person name="Ball S.L."/>
            <person name="Bradley K.W."/>
            <person name="Asai D.J."/>
            <person name="Bowman C.A."/>
            <person name="Russell D.A."/>
            <person name="Pope W.H."/>
            <person name="Jacobs-Sera D."/>
            <person name="Hendrix R.W."/>
            <person name="Hatfull G.F."/>
        </authorList>
    </citation>
    <scope>NUCLEOTIDE SEQUENCE</scope>
</reference>
<dbReference type="AlphaFoldDB" id="A0A2P2BXS3"/>